<sequence length="83" mass="10051">MNKRQEKSVEGHYHSVAEKYDYFYQEYFEARIPVFMKYLDLKPSHIAADIGQWYRLHYRATLCVVRAQQPSLVCRSQHRNARK</sequence>
<dbReference type="OrthoDB" id="5964541at2759"/>
<dbReference type="EMBL" id="MU827306">
    <property type="protein sequence ID" value="KAJ7363132.1"/>
    <property type="molecule type" value="Genomic_DNA"/>
</dbReference>
<reference evidence="1" key="1">
    <citation type="submission" date="2023-01" db="EMBL/GenBank/DDBJ databases">
        <title>Genome assembly of the deep-sea coral Lophelia pertusa.</title>
        <authorList>
            <person name="Herrera S."/>
            <person name="Cordes E."/>
        </authorList>
    </citation>
    <scope>NUCLEOTIDE SEQUENCE</scope>
    <source>
        <strain evidence="1">USNM1676648</strain>
        <tissue evidence="1">Polyp</tissue>
    </source>
</reference>
<dbReference type="AlphaFoldDB" id="A0A9W9YQJ2"/>
<proteinExistence type="predicted"/>
<evidence type="ECO:0000313" key="2">
    <source>
        <dbReference type="Proteomes" id="UP001163046"/>
    </source>
</evidence>
<keyword evidence="2" id="KW-1185">Reference proteome</keyword>
<protein>
    <submittedName>
        <fullName evidence="1">Uncharacterized protein</fullName>
    </submittedName>
</protein>
<evidence type="ECO:0000313" key="1">
    <source>
        <dbReference type="EMBL" id="KAJ7363132.1"/>
    </source>
</evidence>
<name>A0A9W9YQJ2_9CNID</name>
<organism evidence="1 2">
    <name type="scientific">Desmophyllum pertusum</name>
    <dbReference type="NCBI Taxonomy" id="174260"/>
    <lineage>
        <taxon>Eukaryota</taxon>
        <taxon>Metazoa</taxon>
        <taxon>Cnidaria</taxon>
        <taxon>Anthozoa</taxon>
        <taxon>Hexacorallia</taxon>
        <taxon>Scleractinia</taxon>
        <taxon>Caryophylliina</taxon>
        <taxon>Caryophylliidae</taxon>
        <taxon>Desmophyllum</taxon>
    </lineage>
</organism>
<dbReference type="Proteomes" id="UP001163046">
    <property type="component" value="Unassembled WGS sequence"/>
</dbReference>
<accession>A0A9W9YQJ2</accession>
<gene>
    <name evidence="1" type="ORF">OS493_011408</name>
</gene>
<comment type="caution">
    <text evidence="1">The sequence shown here is derived from an EMBL/GenBank/DDBJ whole genome shotgun (WGS) entry which is preliminary data.</text>
</comment>